<dbReference type="InterPro" id="IPR033167">
    <property type="entry name" value="Nre"/>
</dbReference>
<comment type="caution">
    <text evidence="1">Lacks conserved residue(s) required for the propagation of feature annotation.</text>
</comment>
<gene>
    <name evidence="4" type="ordered locus">Mcup_0525</name>
</gene>
<dbReference type="Pfam" id="PF04895">
    <property type="entry name" value="Nre_C"/>
    <property type="match status" value="1"/>
</dbReference>
<dbReference type="PATRIC" id="fig|1006006.8.peg.525"/>
<feature type="domain" description="Archaeal Nre C-terminal" evidence="3">
    <location>
        <begin position="303"/>
        <end position="406"/>
    </location>
</feature>
<keyword evidence="1" id="KW-0234">DNA repair</keyword>
<comment type="similarity">
    <text evidence="1">Belongs to the Nre family.</text>
</comment>
<dbReference type="PANTHER" id="PTHR38136:SF3">
    <property type="entry name" value="DNA REPAIR PROTEIN"/>
    <property type="match status" value="1"/>
</dbReference>
<organism evidence="4 5">
    <name type="scientific">Metallosphaera cuprina (strain Ar-4)</name>
    <dbReference type="NCBI Taxonomy" id="1006006"/>
    <lineage>
        <taxon>Archaea</taxon>
        <taxon>Thermoproteota</taxon>
        <taxon>Thermoprotei</taxon>
        <taxon>Sulfolobales</taxon>
        <taxon>Sulfolobaceae</taxon>
        <taxon>Metallosphaera</taxon>
    </lineage>
</organism>
<dbReference type="KEGG" id="mcn:Mcup_0525"/>
<dbReference type="eggNOG" id="arCOG04269">
    <property type="taxonomic scope" value="Archaea"/>
</dbReference>
<protein>
    <recommendedName>
        <fullName evidence="1">DNA repair protein</fullName>
    </recommendedName>
</protein>
<proteinExistence type="inferred from homology"/>
<evidence type="ECO:0000256" key="1">
    <source>
        <dbReference type="HAMAP-Rule" id="MF_02096"/>
    </source>
</evidence>
<dbReference type="EMBL" id="CP002656">
    <property type="protein sequence ID" value="AEB94632.1"/>
    <property type="molecule type" value="Genomic_DNA"/>
</dbReference>
<evidence type="ECO:0000259" key="2">
    <source>
        <dbReference type="Pfam" id="PF04894"/>
    </source>
</evidence>
<evidence type="ECO:0000313" key="4">
    <source>
        <dbReference type="EMBL" id="AEB94632.1"/>
    </source>
</evidence>
<dbReference type="RefSeq" id="WP_013737130.1">
    <property type="nucleotide sequence ID" value="NC_015435.1"/>
</dbReference>
<sequence length="409" mass="46140">MRKIPAELCVRCKGTKFLCGLTSCPITERFRAIVNSTSKISLEKGLVDGSTPPSAVVGEKGYPRVSISLNVAPGVIGDLAKVYEDPVNWWGKASIYDIINFRSSLISNISSVKVTDVWKLYEKELSLAVVSEKPVRSETKISGKLEPKLKFDGYVMPRGPAAKAEEIKIVENPKVSKALEKLIHDDVKSNDGILTLYRNGESIYSIIDALSLGLMGVRKDRKLVPTRWAITAVDSALGKELRNRVVEKPQINEVTIFYQSYLGNNFHVILYPSSYSISWVEIWHEMGLWSTDMVITDLREDYWGKYDTLDGGYMAARTSVLEYLDSISRSAGVIIIREITKDYFAPLGNWHIRETVKRSFQNKIAVLNSLVEAIDLVQSRLKEPKVRLKEVRAIKEVLNQSRIDSFFRK</sequence>
<reference evidence="4 5" key="1">
    <citation type="journal article" date="2011" name="J. Bacteriol.">
        <title>Complete genome sequence of Metallosphaera cuprina, a metal sulfide-oxidizing archaeon from a hot spring.</title>
        <authorList>
            <person name="Liu L.J."/>
            <person name="You X.Y."/>
            <person name="Zheng H."/>
            <person name="Wang S."/>
            <person name="Jiang C.Y."/>
            <person name="Liu S.J."/>
        </authorList>
    </citation>
    <scope>NUCLEOTIDE SEQUENCE [LARGE SCALE GENOMIC DNA]</scope>
    <source>
        <strain evidence="4 5">Ar-4</strain>
    </source>
</reference>
<dbReference type="PANTHER" id="PTHR38136">
    <property type="entry name" value="DNA REPAIR PROTEIN"/>
    <property type="match status" value="1"/>
</dbReference>
<dbReference type="GeneID" id="10492718"/>
<feature type="domain" description="Archaeal Nre N-terminal" evidence="2">
    <location>
        <begin position="18"/>
        <end position="290"/>
    </location>
</feature>
<keyword evidence="1" id="KW-0227">DNA damage</keyword>
<comment type="function">
    <text evidence="1">Involved in DNA damage repair.</text>
</comment>
<evidence type="ECO:0000313" key="5">
    <source>
        <dbReference type="Proteomes" id="UP000007812"/>
    </source>
</evidence>
<evidence type="ECO:0000259" key="3">
    <source>
        <dbReference type="Pfam" id="PF04895"/>
    </source>
</evidence>
<accession>F4G0L3</accession>
<dbReference type="AlphaFoldDB" id="F4G0L3"/>
<dbReference type="InterPro" id="IPR006979">
    <property type="entry name" value="Nre_C"/>
</dbReference>
<dbReference type="OrthoDB" id="6609at2157"/>
<dbReference type="Proteomes" id="UP000007812">
    <property type="component" value="Chromosome"/>
</dbReference>
<dbReference type="InterPro" id="IPR006978">
    <property type="entry name" value="Nre_N"/>
</dbReference>
<keyword evidence="5" id="KW-1185">Reference proteome</keyword>
<dbReference type="HOGENOM" id="CLU_039703_0_0_2"/>
<dbReference type="GO" id="GO:0006281">
    <property type="term" value="P:DNA repair"/>
    <property type="evidence" value="ECO:0007669"/>
    <property type="project" value="UniProtKB-UniRule"/>
</dbReference>
<dbReference type="Pfam" id="PF04894">
    <property type="entry name" value="Nre_N"/>
    <property type="match status" value="1"/>
</dbReference>
<name>F4G0L3_METCR</name>
<dbReference type="HAMAP" id="MF_02096">
    <property type="entry name" value="Nre"/>
    <property type="match status" value="1"/>
</dbReference>
<dbReference type="STRING" id="1006006.Mcup_0525"/>